<name>A0A077X0X2_9FUNG</name>
<comment type="similarity">
    <text evidence="1 7">Belongs to the amidase family. GatA subfamily.</text>
</comment>
<dbReference type="AlphaFoldDB" id="A0A077X0X2"/>
<feature type="active site" description="Acyl-ester intermediate" evidence="7">
    <location>
        <position position="191"/>
    </location>
</feature>
<proteinExistence type="inferred from homology"/>
<evidence type="ECO:0000256" key="7">
    <source>
        <dbReference type="HAMAP-Rule" id="MF_03150"/>
    </source>
</evidence>
<evidence type="ECO:0000313" key="9">
    <source>
        <dbReference type="EMBL" id="CDS12692.1"/>
    </source>
</evidence>
<dbReference type="InterPro" id="IPR036928">
    <property type="entry name" value="AS_sf"/>
</dbReference>
<reference evidence="9" key="1">
    <citation type="journal article" date="2014" name="Genome Announc.">
        <title>De novo whole-genome sequence and genome annotation of Lichtheimia ramosa.</title>
        <authorList>
            <person name="Linde J."/>
            <person name="Schwartze V."/>
            <person name="Binder U."/>
            <person name="Lass-Florl C."/>
            <person name="Voigt K."/>
            <person name="Horn F."/>
        </authorList>
    </citation>
    <scope>NUCLEOTIDE SEQUENCE</scope>
    <source>
        <strain evidence="9">JMRC FSU:6197</strain>
    </source>
</reference>
<evidence type="ECO:0000256" key="4">
    <source>
        <dbReference type="ARBA" id="ARBA00022840"/>
    </source>
</evidence>
<dbReference type="EMBL" id="LK023368">
    <property type="protein sequence ID" value="CDS12692.1"/>
    <property type="molecule type" value="Genomic_DNA"/>
</dbReference>
<dbReference type="HAMAP" id="MF_00120">
    <property type="entry name" value="GatA"/>
    <property type="match status" value="1"/>
</dbReference>
<evidence type="ECO:0000256" key="3">
    <source>
        <dbReference type="ARBA" id="ARBA00022741"/>
    </source>
</evidence>
<organism evidence="9">
    <name type="scientific">Lichtheimia ramosa</name>
    <dbReference type="NCBI Taxonomy" id="688394"/>
    <lineage>
        <taxon>Eukaryota</taxon>
        <taxon>Fungi</taxon>
        <taxon>Fungi incertae sedis</taxon>
        <taxon>Mucoromycota</taxon>
        <taxon>Mucoromycotina</taxon>
        <taxon>Mucoromycetes</taxon>
        <taxon>Mucorales</taxon>
        <taxon>Lichtheimiaceae</taxon>
        <taxon>Lichtheimia</taxon>
    </lineage>
</organism>
<keyword evidence="7" id="KW-0496">Mitochondrion</keyword>
<evidence type="ECO:0000256" key="5">
    <source>
        <dbReference type="ARBA" id="ARBA00022917"/>
    </source>
</evidence>
<feature type="active site" description="Charge relay system" evidence="7">
    <location>
        <position position="167"/>
    </location>
</feature>
<dbReference type="InterPro" id="IPR020556">
    <property type="entry name" value="Amidase_CS"/>
</dbReference>
<keyword evidence="4 7" id="KW-0067">ATP-binding</keyword>
<dbReference type="InterPro" id="IPR000120">
    <property type="entry name" value="Amidase"/>
</dbReference>
<gene>
    <name evidence="9" type="ORF">LRAMOSA04878</name>
</gene>
<protein>
    <recommendedName>
        <fullName evidence="7">Glutamyl-tRNA(Gln) amidotransferase subunit A, mitochondrial</fullName>
        <shortName evidence="7">Glu-AdT subunit A</shortName>
        <ecNumber evidence="7">6.3.5.7</ecNumber>
    </recommendedName>
</protein>
<evidence type="ECO:0000256" key="6">
    <source>
        <dbReference type="ARBA" id="ARBA00047407"/>
    </source>
</evidence>
<dbReference type="NCBIfam" id="TIGR00132">
    <property type="entry name" value="gatA"/>
    <property type="match status" value="1"/>
</dbReference>
<keyword evidence="2 7" id="KW-0436">Ligase</keyword>
<dbReference type="EC" id="6.3.5.7" evidence="7"/>
<dbReference type="PANTHER" id="PTHR11895:SF7">
    <property type="entry name" value="GLUTAMYL-TRNA(GLN) AMIDOTRANSFERASE SUBUNIT A, MITOCHONDRIAL"/>
    <property type="match status" value="1"/>
</dbReference>
<dbReference type="PANTHER" id="PTHR11895">
    <property type="entry name" value="TRANSAMIDASE"/>
    <property type="match status" value="1"/>
</dbReference>
<evidence type="ECO:0000259" key="8">
    <source>
        <dbReference type="Pfam" id="PF01425"/>
    </source>
</evidence>
<keyword evidence="3 7" id="KW-0547">Nucleotide-binding</keyword>
<keyword evidence="5 7" id="KW-0648">Protein biosynthesis</keyword>
<dbReference type="Pfam" id="PF01425">
    <property type="entry name" value="Amidase"/>
    <property type="match status" value="1"/>
</dbReference>
<dbReference type="GO" id="GO:0050567">
    <property type="term" value="F:glutaminyl-tRNA synthase (glutamine-hydrolyzing) activity"/>
    <property type="evidence" value="ECO:0007669"/>
    <property type="project" value="UniProtKB-UniRule"/>
</dbReference>
<dbReference type="GO" id="GO:0030956">
    <property type="term" value="C:glutamyl-tRNA(Gln) amidotransferase complex"/>
    <property type="evidence" value="ECO:0007669"/>
    <property type="project" value="UniProtKB-UniRule"/>
</dbReference>
<evidence type="ECO:0000256" key="2">
    <source>
        <dbReference type="ARBA" id="ARBA00022598"/>
    </source>
</evidence>
<comment type="subunit">
    <text evidence="7">Subunit of the heterotrimeric GatCAB amidotransferase (AdT) complex, composed of A, B and C subunits.</text>
</comment>
<dbReference type="InterPro" id="IPR004412">
    <property type="entry name" value="GatA"/>
</dbReference>
<feature type="domain" description="Amidase" evidence="8">
    <location>
        <begin position="32"/>
        <end position="517"/>
    </location>
</feature>
<sequence>MLSRSNLVSRFKRPLIQASVAFSMEQLSSWHEALDKINSHNQDINAFVAVEDKQFLEQLGKETATRQAQGTLLGPLDGAPIGIKDNFCTTRLETTCGSRVLEGFTSPYEATVVKHLNKAGAIIMGKTNMDEFGMGAANIFSHYGAVINPHDKNVSSPLGKRRVAGGSSGGSAAAVASGMCVAALGSDTGGSVRLPASYCGVVGYKPSYGRCSRYGLVSYANSLDTVGILAKDVGYASRVYDAISIYDEKDPTCMPDKFRARVDEQDQALAGRWATDDLSGLVVGIPQEYYVDPISNTVIDIWRTGIQHLRERGATIVPISLPHTRFALSAYFTIALGEASSNLARFDGVEYGRRSKVQSDSEDNFLYADTRAEGFGSEVKRRIMLGTHILTAGTYEKNFLPAQKARRLIQQDFDDAFSLANPLHNSSQQATSGVHVILVPSATSEPPRIEDCVPESDQQENDGIDKQNSAVETYVNDVLTIPASLAGLPAISVPVGKGQDGFPVGLQLLGQYGYDRFILRMADILSRAEQDQ</sequence>
<dbReference type="InterPro" id="IPR023631">
    <property type="entry name" value="Amidase_dom"/>
</dbReference>
<dbReference type="GO" id="GO:0070681">
    <property type="term" value="P:glutaminyl-tRNAGln biosynthesis via transamidation"/>
    <property type="evidence" value="ECO:0007669"/>
    <property type="project" value="UniProtKB-UniRule"/>
</dbReference>
<dbReference type="GO" id="GO:0032543">
    <property type="term" value="P:mitochondrial translation"/>
    <property type="evidence" value="ECO:0007669"/>
    <property type="project" value="UniProtKB-UniRule"/>
</dbReference>
<dbReference type="OrthoDB" id="421993at2759"/>
<dbReference type="SUPFAM" id="SSF75304">
    <property type="entry name" value="Amidase signature (AS) enzymes"/>
    <property type="match status" value="1"/>
</dbReference>
<dbReference type="GO" id="GO:0005739">
    <property type="term" value="C:mitochondrion"/>
    <property type="evidence" value="ECO:0007669"/>
    <property type="project" value="UniProtKB-SubCell"/>
</dbReference>
<dbReference type="GO" id="GO:0005524">
    <property type="term" value="F:ATP binding"/>
    <property type="evidence" value="ECO:0007669"/>
    <property type="project" value="UniProtKB-KW"/>
</dbReference>
<accession>A0A077X0X2</accession>
<comment type="subcellular location">
    <subcellularLocation>
        <location evidence="7">Mitochondrion</location>
    </subcellularLocation>
</comment>
<comment type="function">
    <text evidence="7">Allows the formation of correctly charged Gln-tRNA(Gln) through the transamidation of misacylated Glu-tRNA(Gln) in the mitochondria. The reaction takes place in the presence of glutamine and ATP through an activated gamma-phospho-Glu-tRNA(Gln).</text>
</comment>
<dbReference type="Gene3D" id="3.90.1300.10">
    <property type="entry name" value="Amidase signature (AS) domain"/>
    <property type="match status" value="1"/>
</dbReference>
<evidence type="ECO:0000256" key="1">
    <source>
        <dbReference type="ARBA" id="ARBA00008069"/>
    </source>
</evidence>
<feature type="active site" description="Charge relay system" evidence="7">
    <location>
        <position position="84"/>
    </location>
</feature>
<comment type="catalytic activity">
    <reaction evidence="6 7">
        <text>L-glutamyl-tRNA(Gln) + L-glutamine + ATP + H2O = L-glutaminyl-tRNA(Gln) + L-glutamate + ADP + phosphate + H(+)</text>
        <dbReference type="Rhea" id="RHEA:17521"/>
        <dbReference type="Rhea" id="RHEA-COMP:9681"/>
        <dbReference type="Rhea" id="RHEA-COMP:9684"/>
        <dbReference type="ChEBI" id="CHEBI:15377"/>
        <dbReference type="ChEBI" id="CHEBI:15378"/>
        <dbReference type="ChEBI" id="CHEBI:29985"/>
        <dbReference type="ChEBI" id="CHEBI:30616"/>
        <dbReference type="ChEBI" id="CHEBI:43474"/>
        <dbReference type="ChEBI" id="CHEBI:58359"/>
        <dbReference type="ChEBI" id="CHEBI:78520"/>
        <dbReference type="ChEBI" id="CHEBI:78521"/>
        <dbReference type="ChEBI" id="CHEBI:456216"/>
        <dbReference type="EC" id="6.3.5.7"/>
    </reaction>
</comment>
<dbReference type="PROSITE" id="PS00571">
    <property type="entry name" value="AMIDASES"/>
    <property type="match status" value="1"/>
</dbReference>